<dbReference type="GO" id="GO:0003713">
    <property type="term" value="F:transcription coactivator activity"/>
    <property type="evidence" value="ECO:0007669"/>
    <property type="project" value="InterPro"/>
</dbReference>
<protein>
    <submittedName>
        <fullName evidence="1">Uncharacterized protein</fullName>
    </submittedName>
</protein>
<dbReference type="PANTHER" id="PTHR33137:SF4">
    <property type="entry name" value="MEDIATOR OF RNA POLYMERASE II TRANSCRIPTION SUBUNIT 15A-RELATED"/>
    <property type="match status" value="1"/>
</dbReference>
<keyword evidence="2" id="KW-1185">Reference proteome</keyword>
<accession>A0A6A6LZ61</accession>
<comment type="caution">
    <text evidence="1">The sequence shown here is derived from an EMBL/GenBank/DDBJ whole genome shotgun (WGS) entry which is preliminary data.</text>
</comment>
<reference evidence="1 2" key="1">
    <citation type="journal article" date="2020" name="Mol. Plant">
        <title>The Chromosome-Based Rubber Tree Genome Provides New Insights into Spurge Genome Evolution and Rubber Biosynthesis.</title>
        <authorList>
            <person name="Liu J."/>
            <person name="Shi C."/>
            <person name="Shi C.C."/>
            <person name="Li W."/>
            <person name="Zhang Q.J."/>
            <person name="Zhang Y."/>
            <person name="Li K."/>
            <person name="Lu H.F."/>
            <person name="Shi C."/>
            <person name="Zhu S.T."/>
            <person name="Xiao Z.Y."/>
            <person name="Nan H."/>
            <person name="Yue Y."/>
            <person name="Zhu X.G."/>
            <person name="Wu Y."/>
            <person name="Hong X.N."/>
            <person name="Fan G.Y."/>
            <person name="Tong Y."/>
            <person name="Zhang D."/>
            <person name="Mao C.L."/>
            <person name="Liu Y.L."/>
            <person name="Hao S.J."/>
            <person name="Liu W.Q."/>
            <person name="Lv M.Q."/>
            <person name="Zhang H.B."/>
            <person name="Liu Y."/>
            <person name="Hu-Tang G.R."/>
            <person name="Wang J.P."/>
            <person name="Wang J.H."/>
            <person name="Sun Y.H."/>
            <person name="Ni S.B."/>
            <person name="Chen W.B."/>
            <person name="Zhang X.C."/>
            <person name="Jiao Y.N."/>
            <person name="Eichler E.E."/>
            <person name="Li G.H."/>
            <person name="Liu X."/>
            <person name="Gao L.Z."/>
        </authorList>
    </citation>
    <scope>NUCLEOTIDE SEQUENCE [LARGE SCALE GENOMIC DNA]</scope>
    <source>
        <strain evidence="2">cv. GT1</strain>
        <tissue evidence="1">Leaf</tissue>
    </source>
</reference>
<evidence type="ECO:0000313" key="2">
    <source>
        <dbReference type="Proteomes" id="UP000467840"/>
    </source>
</evidence>
<organism evidence="1 2">
    <name type="scientific">Hevea brasiliensis</name>
    <name type="common">Para rubber tree</name>
    <name type="synonym">Siphonia brasiliensis</name>
    <dbReference type="NCBI Taxonomy" id="3981"/>
    <lineage>
        <taxon>Eukaryota</taxon>
        <taxon>Viridiplantae</taxon>
        <taxon>Streptophyta</taxon>
        <taxon>Embryophyta</taxon>
        <taxon>Tracheophyta</taxon>
        <taxon>Spermatophyta</taxon>
        <taxon>Magnoliopsida</taxon>
        <taxon>eudicotyledons</taxon>
        <taxon>Gunneridae</taxon>
        <taxon>Pentapetalae</taxon>
        <taxon>rosids</taxon>
        <taxon>fabids</taxon>
        <taxon>Malpighiales</taxon>
        <taxon>Euphorbiaceae</taxon>
        <taxon>Crotonoideae</taxon>
        <taxon>Micrandreae</taxon>
        <taxon>Hevea</taxon>
    </lineage>
</organism>
<name>A0A6A6LZ61_HEVBR</name>
<proteinExistence type="predicted"/>
<sequence>MVQQPKVPWLQETATNLLPTQGQQSQSQLPQQQLMSQIQSLPTQFPQQLDLQEQSNPLQQDLLLRLQASSQAPASLLQQQIVIDEQKQLYQSQRPLPETSSTSLDLTAQTIHANRGDWQEEVYQKNRMDPNDWRVHWQPDSREGIINKIPDFLCFSTSMVDGWIGFMRVAVWAAYLAAEITQYYGSGLAANLSHHDVEL</sequence>
<dbReference type="EMBL" id="JAAGAX010000008">
    <property type="protein sequence ID" value="KAF2305528.1"/>
    <property type="molecule type" value="Genomic_DNA"/>
</dbReference>
<gene>
    <name evidence="1" type="ORF">GH714_006208</name>
</gene>
<dbReference type="InterPro" id="IPR044661">
    <property type="entry name" value="MED15a/b/c-like"/>
</dbReference>
<evidence type="ECO:0000313" key="1">
    <source>
        <dbReference type="EMBL" id="KAF2305528.1"/>
    </source>
</evidence>
<dbReference type="GO" id="GO:0031490">
    <property type="term" value="F:chromatin DNA binding"/>
    <property type="evidence" value="ECO:0007669"/>
    <property type="project" value="InterPro"/>
</dbReference>
<dbReference type="PANTHER" id="PTHR33137">
    <property type="entry name" value="MEDIATOR OF RNA POLYMERASE II TRANSCRIPTION SUBUNIT 15A-RELATED"/>
    <property type="match status" value="1"/>
</dbReference>
<dbReference type="AlphaFoldDB" id="A0A6A6LZ61"/>
<dbReference type="Proteomes" id="UP000467840">
    <property type="component" value="Chromosome 9"/>
</dbReference>